<sequence length="206" mass="22898">MMRLIDGRQISLKGTGQSTSSGLQNINGTKKKNKPLNLKIHNSVGSCENIPAQRSPLLSERSLRSFFVGHPPFLPSTPPVHTDGTFSTNQPQGNTKLSEMNCFVASWNNRSDEDCWAAEREAFLDRLSLQHDGRQKWRTYWYCVYATAQAVCLCRSRHLLGPAHFQGARVPFRSQALFSHLSINGRQPWLAGLTGVSSVKGEEGNA</sequence>
<reference evidence="2 3" key="1">
    <citation type="journal article" date="2022" name="Gigascience">
        <title>A chromosome-level genome assembly and annotation of the desert horned lizard, Phrynosoma platyrhinos, provides insight into chromosomal rearrangements among reptiles.</title>
        <authorList>
            <person name="Koochekian N."/>
            <person name="Ascanio A."/>
            <person name="Farleigh K."/>
            <person name="Card D.C."/>
            <person name="Schield D.R."/>
            <person name="Castoe T.A."/>
            <person name="Jezkova T."/>
        </authorList>
    </citation>
    <scope>NUCLEOTIDE SEQUENCE [LARGE SCALE GENOMIC DNA]</scope>
    <source>
        <strain evidence="2">NK-2021</strain>
    </source>
</reference>
<organism evidence="2 3">
    <name type="scientific">Phrynosoma platyrhinos</name>
    <name type="common">Desert horned lizard</name>
    <dbReference type="NCBI Taxonomy" id="52577"/>
    <lineage>
        <taxon>Eukaryota</taxon>
        <taxon>Metazoa</taxon>
        <taxon>Chordata</taxon>
        <taxon>Craniata</taxon>
        <taxon>Vertebrata</taxon>
        <taxon>Euteleostomi</taxon>
        <taxon>Lepidosauria</taxon>
        <taxon>Squamata</taxon>
        <taxon>Bifurcata</taxon>
        <taxon>Unidentata</taxon>
        <taxon>Episquamata</taxon>
        <taxon>Toxicofera</taxon>
        <taxon>Iguania</taxon>
        <taxon>Phrynosomatidae</taxon>
        <taxon>Phrynosomatinae</taxon>
        <taxon>Phrynosoma</taxon>
    </lineage>
</organism>
<name>A0ABQ7T7K8_PHRPL</name>
<evidence type="ECO:0000256" key="1">
    <source>
        <dbReference type="SAM" id="MobiDB-lite"/>
    </source>
</evidence>
<comment type="caution">
    <text evidence="2">The sequence shown here is derived from an EMBL/GenBank/DDBJ whole genome shotgun (WGS) entry which is preliminary data.</text>
</comment>
<proteinExistence type="predicted"/>
<protein>
    <submittedName>
        <fullName evidence="2">Uncharacterized protein</fullName>
    </submittedName>
</protein>
<evidence type="ECO:0000313" key="2">
    <source>
        <dbReference type="EMBL" id="KAH0625427.1"/>
    </source>
</evidence>
<evidence type="ECO:0000313" key="3">
    <source>
        <dbReference type="Proteomes" id="UP000826234"/>
    </source>
</evidence>
<feature type="region of interest" description="Disordered" evidence="1">
    <location>
        <begin position="1"/>
        <end position="33"/>
    </location>
</feature>
<keyword evidence="3" id="KW-1185">Reference proteome</keyword>
<accession>A0ABQ7T7K8</accession>
<gene>
    <name evidence="2" type="ORF">JD844_014926</name>
</gene>
<feature type="compositionally biased region" description="Polar residues" evidence="1">
    <location>
        <begin position="12"/>
        <end position="28"/>
    </location>
</feature>
<dbReference type="EMBL" id="JAIPUX010001211">
    <property type="protein sequence ID" value="KAH0625427.1"/>
    <property type="molecule type" value="Genomic_DNA"/>
</dbReference>
<dbReference type="Proteomes" id="UP000826234">
    <property type="component" value="Unassembled WGS sequence"/>
</dbReference>